<evidence type="ECO:0000313" key="1">
    <source>
        <dbReference type="EMBL" id="KAK9088767.1"/>
    </source>
</evidence>
<evidence type="ECO:0000313" key="2">
    <source>
        <dbReference type="Proteomes" id="UP001419268"/>
    </source>
</evidence>
<comment type="caution">
    <text evidence="1">The sequence shown here is derived from an EMBL/GenBank/DDBJ whole genome shotgun (WGS) entry which is preliminary data.</text>
</comment>
<protein>
    <submittedName>
        <fullName evidence="1">Uncharacterized protein</fullName>
    </submittedName>
</protein>
<sequence length="66" mass="7514">MIQAYMINLQLVAGVISGALLYIRDEGYFIIGWLLLRAIERCAKSQETIEVTISHDQMERANSVTR</sequence>
<dbReference type="AlphaFoldDB" id="A0AAP0HL73"/>
<gene>
    <name evidence="1" type="ORF">Scep_027849</name>
</gene>
<reference evidence="1 2" key="1">
    <citation type="submission" date="2024-01" db="EMBL/GenBank/DDBJ databases">
        <title>Genome assemblies of Stephania.</title>
        <authorList>
            <person name="Yang L."/>
        </authorList>
    </citation>
    <scope>NUCLEOTIDE SEQUENCE [LARGE SCALE GENOMIC DNA]</scope>
    <source>
        <strain evidence="1">JXDWG</strain>
        <tissue evidence="1">Leaf</tissue>
    </source>
</reference>
<dbReference type="Proteomes" id="UP001419268">
    <property type="component" value="Unassembled WGS sequence"/>
</dbReference>
<proteinExistence type="predicted"/>
<accession>A0AAP0HL73</accession>
<keyword evidence="2" id="KW-1185">Reference proteome</keyword>
<organism evidence="1 2">
    <name type="scientific">Stephania cephalantha</name>
    <dbReference type="NCBI Taxonomy" id="152367"/>
    <lineage>
        <taxon>Eukaryota</taxon>
        <taxon>Viridiplantae</taxon>
        <taxon>Streptophyta</taxon>
        <taxon>Embryophyta</taxon>
        <taxon>Tracheophyta</taxon>
        <taxon>Spermatophyta</taxon>
        <taxon>Magnoliopsida</taxon>
        <taxon>Ranunculales</taxon>
        <taxon>Menispermaceae</taxon>
        <taxon>Menispermoideae</taxon>
        <taxon>Cissampelideae</taxon>
        <taxon>Stephania</taxon>
    </lineage>
</organism>
<dbReference type="EMBL" id="JBBNAG010000012">
    <property type="protein sequence ID" value="KAK9088767.1"/>
    <property type="molecule type" value="Genomic_DNA"/>
</dbReference>
<name>A0AAP0HL73_9MAGN</name>